<comment type="caution">
    <text evidence="19">The sequence shown here is derived from an EMBL/GenBank/DDBJ whole genome shotgun (WGS) entry which is preliminary data.</text>
</comment>
<evidence type="ECO:0000313" key="19">
    <source>
        <dbReference type="EMBL" id="KAK4884997.1"/>
    </source>
</evidence>
<dbReference type="GO" id="GO:0030431">
    <property type="term" value="P:sleep"/>
    <property type="evidence" value="ECO:0007669"/>
    <property type="project" value="InterPro"/>
</dbReference>
<dbReference type="InterPro" id="IPR031424">
    <property type="entry name" value="QVR-like"/>
</dbReference>
<evidence type="ECO:0000256" key="7">
    <source>
        <dbReference type="ARBA" id="ARBA00022989"/>
    </source>
</evidence>
<proteinExistence type="inferred from homology"/>
<evidence type="ECO:0000256" key="6">
    <source>
        <dbReference type="ARBA" id="ARBA00022729"/>
    </source>
</evidence>
<evidence type="ECO:0000256" key="9">
    <source>
        <dbReference type="ARBA" id="ARBA00023136"/>
    </source>
</evidence>
<keyword evidence="5" id="KW-0812">Transmembrane</keyword>
<dbReference type="AlphaFoldDB" id="A0AAN7PFV4"/>
<dbReference type="PANTHER" id="PTHR33562">
    <property type="entry name" value="ATILLA, ISOFORM B-RELATED-RELATED"/>
    <property type="match status" value="1"/>
</dbReference>
<keyword evidence="4" id="KW-0336">GPI-anchor</keyword>
<dbReference type="PANTHER" id="PTHR33562:SF31">
    <property type="entry name" value="PROTEIN QUIVER"/>
    <property type="match status" value="1"/>
</dbReference>
<name>A0AAN7PFV4_9COLE</name>
<dbReference type="Proteomes" id="UP001353858">
    <property type="component" value="Unassembled WGS sequence"/>
</dbReference>
<keyword evidence="9" id="KW-0472">Membrane</keyword>
<evidence type="ECO:0000256" key="3">
    <source>
        <dbReference type="ARBA" id="ARBA00022475"/>
    </source>
</evidence>
<evidence type="ECO:0000256" key="15">
    <source>
        <dbReference type="ARBA" id="ARBA00044524"/>
    </source>
</evidence>
<evidence type="ECO:0000256" key="4">
    <source>
        <dbReference type="ARBA" id="ARBA00022622"/>
    </source>
</evidence>
<dbReference type="GO" id="GO:0045121">
    <property type="term" value="C:membrane raft"/>
    <property type="evidence" value="ECO:0007669"/>
    <property type="project" value="UniProtKB-SubCell"/>
</dbReference>
<keyword evidence="20" id="KW-1185">Reference proteome</keyword>
<evidence type="ECO:0000256" key="11">
    <source>
        <dbReference type="ARBA" id="ARBA00023180"/>
    </source>
</evidence>
<organism evidence="19 20">
    <name type="scientific">Aquatica leii</name>
    <dbReference type="NCBI Taxonomy" id="1421715"/>
    <lineage>
        <taxon>Eukaryota</taxon>
        <taxon>Metazoa</taxon>
        <taxon>Ecdysozoa</taxon>
        <taxon>Arthropoda</taxon>
        <taxon>Hexapoda</taxon>
        <taxon>Insecta</taxon>
        <taxon>Pterygota</taxon>
        <taxon>Neoptera</taxon>
        <taxon>Endopterygota</taxon>
        <taxon>Coleoptera</taxon>
        <taxon>Polyphaga</taxon>
        <taxon>Elateriformia</taxon>
        <taxon>Elateroidea</taxon>
        <taxon>Lampyridae</taxon>
        <taxon>Luciolinae</taxon>
        <taxon>Aquatica</taxon>
    </lineage>
</organism>
<evidence type="ECO:0000256" key="1">
    <source>
        <dbReference type="ARBA" id="ARBA00004471"/>
    </source>
</evidence>
<evidence type="ECO:0000256" key="16">
    <source>
        <dbReference type="ARBA" id="ARBA00044561"/>
    </source>
</evidence>
<keyword evidence="11" id="KW-0325">Glycoprotein</keyword>
<evidence type="ECO:0000256" key="12">
    <source>
        <dbReference type="ARBA" id="ARBA00023288"/>
    </source>
</evidence>
<evidence type="ECO:0000256" key="14">
    <source>
        <dbReference type="ARBA" id="ARBA00044499"/>
    </source>
</evidence>
<keyword evidence="6" id="KW-0732">Signal</keyword>
<protein>
    <recommendedName>
        <fullName evidence="15">UPAR/Ly6 domain-containing protein qvr</fullName>
    </recommendedName>
    <alternativeName>
        <fullName evidence="16">Protein quiver</fullName>
    </alternativeName>
    <alternativeName>
        <fullName evidence="13">Protein sleepless</fullName>
    </alternativeName>
</protein>
<keyword evidence="12" id="KW-0449">Lipoprotein</keyword>
<evidence type="ECO:0000256" key="5">
    <source>
        <dbReference type="ARBA" id="ARBA00022692"/>
    </source>
</evidence>
<comment type="function">
    <text evidence="17">Bifunctional regulator of neuronal activity in the mushroom body, and possibly other regions of the brain, that acts as a signaling molecule required for homeostatic regulation of sleep under normal conditions and after sleep deprivation. Reduces neuronal excitability by enhancing Sh/shaker K(+) channel activity; possibly by stabilizing Sh/shaker to increase protein levels, accelerating its activation kinetics, slowing C-type inactivation and enhancing recovery from inactivation. Specifically affects the A-type K(+) current. Antagonizes nicotinic acetylcholine receptors (nAChRs) to reduce synaptic transmission, possibly by preventing their localization to the cell surface. Required for regulation of neuromuscular excitability and plasticity at neuromuscular junctions.</text>
</comment>
<evidence type="ECO:0000256" key="8">
    <source>
        <dbReference type="ARBA" id="ARBA00023108"/>
    </source>
</evidence>
<evidence type="ECO:0000256" key="10">
    <source>
        <dbReference type="ARBA" id="ARBA00023157"/>
    </source>
</evidence>
<evidence type="ECO:0000256" key="13">
    <source>
        <dbReference type="ARBA" id="ARBA00031037"/>
    </source>
</evidence>
<keyword evidence="8" id="KW-0090">Biological rhythms</keyword>
<keyword evidence="10" id="KW-1015">Disulfide bond</keyword>
<keyword evidence="7" id="KW-1133">Transmembrane helix</keyword>
<evidence type="ECO:0000256" key="2">
    <source>
        <dbReference type="ARBA" id="ARBA00010522"/>
    </source>
</evidence>
<evidence type="ECO:0000313" key="20">
    <source>
        <dbReference type="Proteomes" id="UP001353858"/>
    </source>
</evidence>
<dbReference type="GO" id="GO:0005886">
    <property type="term" value="C:plasma membrane"/>
    <property type="evidence" value="ECO:0007669"/>
    <property type="project" value="UniProtKB-SubCell"/>
</dbReference>
<dbReference type="EMBL" id="JARPUR010000001">
    <property type="protein sequence ID" value="KAK4884997.1"/>
    <property type="molecule type" value="Genomic_DNA"/>
</dbReference>
<keyword evidence="3" id="KW-1003">Cell membrane</keyword>
<comment type="subunit">
    <text evidence="18">Interacts (via loop 2 of the three-fingered Ly-6 domain) with Sh/shaker; this interaction may stabilize both components of the complex and may be required for targeting or retention of Sh/shaker to neural cell projections. Interacts (via loop 2 of the three-fingered Ly-6 domain) with nAChRalpha3 and potentially other nicotinic acetylcholine receptors; this interaction is required for antagonism of nicotinic acetylcholine receptors.</text>
</comment>
<accession>A0AAN7PFV4</accession>
<dbReference type="GO" id="GO:0098552">
    <property type="term" value="C:side of membrane"/>
    <property type="evidence" value="ECO:0007669"/>
    <property type="project" value="UniProtKB-KW"/>
</dbReference>
<evidence type="ECO:0000256" key="17">
    <source>
        <dbReference type="ARBA" id="ARBA00045788"/>
    </source>
</evidence>
<comment type="similarity">
    <text evidence="2">Belongs to the quiver family.</text>
</comment>
<dbReference type="GO" id="GO:0048511">
    <property type="term" value="P:rhythmic process"/>
    <property type="evidence" value="ECO:0007669"/>
    <property type="project" value="UniProtKB-KW"/>
</dbReference>
<sequence>MSLNFDEDAYAYKVHAAFLDDDEYSSGDKSDFDEFYKKNKPPPVVIDDFDVITIDSFITISSNRKIKKKLHKNVLKNNTVTQKFNVNNALNNKNCYSNKREKKKSKSANLKFKSQSANRNVKQIQPLPIVNPSYRGPLSYSQTLQLSKPQTLQVDVELTVQKETKKAKKKRTSKKKVREDKKKTSQNISIKTLLVSSADKSHSYELTNLNNWNRENESMQKTFVSKIDFKVNEISTESDGSVKSECEMFCKTRDKCNEPIYNKQSLEGDRDYYTNTEPKVATNVEKTLPNSDSVKLNKTSEALGICEEVISLNFFQEQLTLDFANLYRKSTEPEECDSSFLDNATENTKYNLKREELNCSFDCIPNDKKCDIGLESFRHANYVLSDLNVHYNEVVNPLSVEGTSENLKFKKEPGEHEFLMKHVTNTSNDVTDFCVDIDFKYNYLSPIYTTIIFSMVKVAVINFIRVISLLAITSSLNAECQTRQIYCYECDSWTDLRCKDPFNYTVLPRDQPPLMTCNGCCVKMVRHARSPYEVVRRTCTSQLQINLFMVDHVCMMESSGTGHMCFCEEDMCNETIHLKPHPYIYLFTVLVAVTISNYLRK</sequence>
<evidence type="ECO:0000256" key="18">
    <source>
        <dbReference type="ARBA" id="ARBA00046769"/>
    </source>
</evidence>
<dbReference type="InterPro" id="IPR050975">
    <property type="entry name" value="Sleep_regulator"/>
</dbReference>
<reference evidence="20" key="1">
    <citation type="submission" date="2023-01" db="EMBL/GenBank/DDBJ databases">
        <title>Key to firefly adult light organ development and bioluminescence: homeobox transcription factors regulate luciferase expression and transportation to peroxisome.</title>
        <authorList>
            <person name="Fu X."/>
        </authorList>
    </citation>
    <scope>NUCLEOTIDE SEQUENCE [LARGE SCALE GENOMIC DNA]</scope>
</reference>
<gene>
    <name evidence="19" type="ORF">RN001_001268</name>
</gene>
<dbReference type="CDD" id="cd23595">
    <property type="entry name" value="TFP_LU_ECD_Qvr"/>
    <property type="match status" value="1"/>
</dbReference>
<comment type="subcellular location">
    <subcellularLocation>
        <location evidence="1">Cell membrane</location>
        <topology evidence="1">Lipid-anchor</topology>
        <topology evidence="1">GPI-anchor</topology>
        <orientation evidence="1">Extracellular side</orientation>
    </subcellularLocation>
    <subcellularLocation>
        <location evidence="14">Membrane raft</location>
        <topology evidence="14">Lipid-anchor</topology>
        <topology evidence="14">GPI-anchor</topology>
        <orientation evidence="14">Extracellular side</orientation>
    </subcellularLocation>
</comment>
<dbReference type="Pfam" id="PF17064">
    <property type="entry name" value="QVR"/>
    <property type="match status" value="1"/>
</dbReference>
<dbReference type="GO" id="GO:0032222">
    <property type="term" value="P:regulation of synaptic transmission, cholinergic"/>
    <property type="evidence" value="ECO:0007669"/>
    <property type="project" value="InterPro"/>
</dbReference>